<evidence type="ECO:0000256" key="8">
    <source>
        <dbReference type="ARBA" id="ARBA00037998"/>
    </source>
</evidence>
<comment type="caution">
    <text evidence="10">The sequence shown here is derived from an EMBL/GenBank/DDBJ whole genome shotgun (WGS) entry which is preliminary data.</text>
</comment>
<name>A0A372EDY0_9BURK</name>
<dbReference type="RefSeq" id="WP_116961011.1">
    <property type="nucleotide sequence ID" value="NZ_QVLS01000019.1"/>
</dbReference>
<dbReference type="GO" id="GO:0006865">
    <property type="term" value="P:amino acid transport"/>
    <property type="evidence" value="ECO:0007669"/>
    <property type="project" value="UniProtKB-KW"/>
</dbReference>
<dbReference type="PANTHER" id="PTHR11795:SF450">
    <property type="entry name" value="ABC TRANSPORTER PERMEASE PROTEIN"/>
    <property type="match status" value="1"/>
</dbReference>
<keyword evidence="7 9" id="KW-0472">Membrane</keyword>
<proteinExistence type="inferred from homology"/>
<gene>
    <name evidence="10" type="ORF">DY262_21045</name>
</gene>
<organism evidence="10 11">
    <name type="scientific">Hydrogenophaga borbori</name>
    <dbReference type="NCBI Taxonomy" id="2294117"/>
    <lineage>
        <taxon>Bacteria</taxon>
        <taxon>Pseudomonadati</taxon>
        <taxon>Pseudomonadota</taxon>
        <taxon>Betaproteobacteria</taxon>
        <taxon>Burkholderiales</taxon>
        <taxon>Comamonadaceae</taxon>
        <taxon>Hydrogenophaga</taxon>
    </lineage>
</organism>
<comment type="similarity">
    <text evidence="8">Belongs to the binding-protein-dependent transport system permease family. LivHM subfamily.</text>
</comment>
<comment type="subcellular location">
    <subcellularLocation>
        <location evidence="1">Cell membrane</location>
        <topology evidence="1">Multi-pass membrane protein</topology>
    </subcellularLocation>
</comment>
<feature type="transmembrane region" description="Helical" evidence="9">
    <location>
        <begin position="292"/>
        <end position="314"/>
    </location>
</feature>
<dbReference type="InterPro" id="IPR052157">
    <property type="entry name" value="BCAA_transport_permease"/>
</dbReference>
<dbReference type="Proteomes" id="UP000261931">
    <property type="component" value="Unassembled WGS sequence"/>
</dbReference>
<dbReference type="AlphaFoldDB" id="A0A372EDY0"/>
<evidence type="ECO:0000256" key="9">
    <source>
        <dbReference type="SAM" id="Phobius"/>
    </source>
</evidence>
<reference evidence="10 11" key="1">
    <citation type="submission" date="2018-08" db="EMBL/GenBank/DDBJ databases">
        <title>Hydrogenophaga sp. LA-38 isolated from sludge.</title>
        <authorList>
            <person name="Im W.-T."/>
        </authorList>
    </citation>
    <scope>NUCLEOTIDE SEQUENCE [LARGE SCALE GENOMIC DNA]</scope>
    <source>
        <strain evidence="10 11">LA-38</strain>
    </source>
</reference>
<keyword evidence="5" id="KW-0029">Amino-acid transport</keyword>
<evidence type="ECO:0000256" key="7">
    <source>
        <dbReference type="ARBA" id="ARBA00023136"/>
    </source>
</evidence>
<keyword evidence="2" id="KW-0813">Transport</keyword>
<dbReference type="PANTHER" id="PTHR11795">
    <property type="entry name" value="BRANCHED-CHAIN AMINO ACID TRANSPORT SYSTEM PERMEASE PROTEIN LIVH"/>
    <property type="match status" value="1"/>
</dbReference>
<evidence type="ECO:0000256" key="1">
    <source>
        <dbReference type="ARBA" id="ARBA00004651"/>
    </source>
</evidence>
<evidence type="ECO:0000256" key="5">
    <source>
        <dbReference type="ARBA" id="ARBA00022970"/>
    </source>
</evidence>
<dbReference type="Pfam" id="PF02653">
    <property type="entry name" value="BPD_transp_2"/>
    <property type="match status" value="1"/>
</dbReference>
<evidence type="ECO:0000256" key="3">
    <source>
        <dbReference type="ARBA" id="ARBA00022475"/>
    </source>
</evidence>
<evidence type="ECO:0000313" key="11">
    <source>
        <dbReference type="Proteomes" id="UP000261931"/>
    </source>
</evidence>
<dbReference type="CDD" id="cd06582">
    <property type="entry name" value="TM_PBP1_LivH_like"/>
    <property type="match status" value="1"/>
</dbReference>
<keyword evidence="3" id="KW-1003">Cell membrane</keyword>
<sequence length="347" mass="35434">MASLDTLLFLGIDGLTSGAVYALLGLGIVLIYLVTRVINIAHGDFAMLAAMTLVSLEQGLLPGTSYLLGAGALLWGALSALAARRQGAWAIARPCLGALATAALAFALPLALAALRAPAALNAAAAVLMVSALGPMFHRLAIEPIARASVLVYIIVTLGMHLILQGLALQLWGPQAHSVEPLLDGSLAIGAVVISHQSLLVLGLTVLLVVALYLGFNHTLAGTALRACAVNRTGADLCGIEVASAGRRAFGLGAGLAAVAGVLIAPVVGVHYEMGFLIGLKGFVGATLGGLVSYPGAIVGGVLIGGFESVFSYLSSAYRDALVFLLIIPILLLQTARHKRRGVVHGH</sequence>
<protein>
    <submittedName>
        <fullName evidence="10">Branched-chain amino acid ABC transporter permease</fullName>
    </submittedName>
</protein>
<evidence type="ECO:0000313" key="10">
    <source>
        <dbReference type="EMBL" id="RFP75574.1"/>
    </source>
</evidence>
<feature type="transmembrane region" description="Helical" evidence="9">
    <location>
        <begin position="193"/>
        <end position="216"/>
    </location>
</feature>
<keyword evidence="6 9" id="KW-1133">Transmembrane helix</keyword>
<feature type="transmembrane region" description="Helical" evidence="9">
    <location>
        <begin position="66"/>
        <end position="83"/>
    </location>
</feature>
<feature type="transmembrane region" description="Helical" evidence="9">
    <location>
        <begin position="150"/>
        <end position="173"/>
    </location>
</feature>
<evidence type="ECO:0000256" key="6">
    <source>
        <dbReference type="ARBA" id="ARBA00022989"/>
    </source>
</evidence>
<feature type="transmembrane region" description="Helical" evidence="9">
    <location>
        <begin position="321"/>
        <end position="337"/>
    </location>
</feature>
<feature type="transmembrane region" description="Helical" evidence="9">
    <location>
        <begin position="249"/>
        <end position="272"/>
    </location>
</feature>
<dbReference type="GO" id="GO:0005886">
    <property type="term" value="C:plasma membrane"/>
    <property type="evidence" value="ECO:0007669"/>
    <property type="project" value="UniProtKB-SubCell"/>
</dbReference>
<feature type="transmembrane region" description="Helical" evidence="9">
    <location>
        <begin position="119"/>
        <end position="138"/>
    </location>
</feature>
<evidence type="ECO:0000256" key="4">
    <source>
        <dbReference type="ARBA" id="ARBA00022692"/>
    </source>
</evidence>
<keyword evidence="11" id="KW-1185">Reference proteome</keyword>
<evidence type="ECO:0000256" key="2">
    <source>
        <dbReference type="ARBA" id="ARBA00022448"/>
    </source>
</evidence>
<dbReference type="GO" id="GO:0022857">
    <property type="term" value="F:transmembrane transporter activity"/>
    <property type="evidence" value="ECO:0007669"/>
    <property type="project" value="InterPro"/>
</dbReference>
<feature type="transmembrane region" description="Helical" evidence="9">
    <location>
        <begin position="95"/>
        <end position="113"/>
    </location>
</feature>
<keyword evidence="4 9" id="KW-0812">Transmembrane</keyword>
<feature type="transmembrane region" description="Helical" evidence="9">
    <location>
        <begin position="6"/>
        <end position="33"/>
    </location>
</feature>
<dbReference type="InterPro" id="IPR001851">
    <property type="entry name" value="ABC_transp_permease"/>
</dbReference>
<accession>A0A372EDY0</accession>
<dbReference type="EMBL" id="QVLS01000019">
    <property type="protein sequence ID" value="RFP75574.1"/>
    <property type="molecule type" value="Genomic_DNA"/>
</dbReference>